<accession>A0A059AQS5</accession>
<feature type="region of interest" description="Disordered" evidence="1">
    <location>
        <begin position="1"/>
        <end position="38"/>
    </location>
</feature>
<dbReference type="AlphaFoldDB" id="A0A059AQS5"/>
<organism evidence="2">
    <name type="scientific">Eucalyptus grandis</name>
    <name type="common">Flooded gum</name>
    <dbReference type="NCBI Taxonomy" id="71139"/>
    <lineage>
        <taxon>Eukaryota</taxon>
        <taxon>Viridiplantae</taxon>
        <taxon>Streptophyta</taxon>
        <taxon>Embryophyta</taxon>
        <taxon>Tracheophyta</taxon>
        <taxon>Spermatophyta</taxon>
        <taxon>Magnoliopsida</taxon>
        <taxon>eudicotyledons</taxon>
        <taxon>Gunneridae</taxon>
        <taxon>Pentapetalae</taxon>
        <taxon>rosids</taxon>
        <taxon>malvids</taxon>
        <taxon>Myrtales</taxon>
        <taxon>Myrtaceae</taxon>
        <taxon>Myrtoideae</taxon>
        <taxon>Eucalypteae</taxon>
        <taxon>Eucalyptus</taxon>
    </lineage>
</organism>
<evidence type="ECO:0000256" key="1">
    <source>
        <dbReference type="SAM" id="MobiDB-lite"/>
    </source>
</evidence>
<gene>
    <name evidence="2" type="ORF">EUGRSUZ_I01875</name>
</gene>
<proteinExistence type="predicted"/>
<protein>
    <submittedName>
        <fullName evidence="2">Uncharacterized protein</fullName>
    </submittedName>
</protein>
<dbReference type="Gramene" id="KCW56119">
    <property type="protein sequence ID" value="KCW56119"/>
    <property type="gene ID" value="EUGRSUZ_I01875"/>
</dbReference>
<evidence type="ECO:0000313" key="2">
    <source>
        <dbReference type="EMBL" id="KCW56119.1"/>
    </source>
</evidence>
<name>A0A059AQS5_EUCGR</name>
<dbReference type="InParanoid" id="A0A059AQS5"/>
<reference evidence="2" key="1">
    <citation type="submission" date="2013-07" db="EMBL/GenBank/DDBJ databases">
        <title>The genome of Eucalyptus grandis.</title>
        <authorList>
            <person name="Schmutz J."/>
            <person name="Hayes R."/>
            <person name="Myburg A."/>
            <person name="Tuskan G."/>
            <person name="Grattapaglia D."/>
            <person name="Rokhsar D.S."/>
        </authorList>
    </citation>
    <scope>NUCLEOTIDE SEQUENCE</scope>
    <source>
        <tissue evidence="2">Leaf extractions</tissue>
    </source>
</reference>
<sequence>MGEDFSGWGSGILRRQPGGRRRRGSWLGAEGRMRREKPATLDLRRGAPTDLFPPSLSLPSALPIFPDPTRPGFTTSRLISRLPIVFRHVNH</sequence>
<dbReference type="EMBL" id="KK198761">
    <property type="protein sequence ID" value="KCW56119.1"/>
    <property type="molecule type" value="Genomic_DNA"/>
</dbReference>